<dbReference type="EnsemblPlants" id="OB02G26060.1">
    <property type="protein sequence ID" value="OB02G26060.1"/>
    <property type="gene ID" value="OB02G26060"/>
</dbReference>
<reference evidence="1" key="1">
    <citation type="submission" date="2013-04" db="UniProtKB">
        <authorList>
            <consortium name="EnsemblPlants"/>
        </authorList>
    </citation>
    <scope>IDENTIFICATION</scope>
</reference>
<evidence type="ECO:0000313" key="2">
    <source>
        <dbReference type="Proteomes" id="UP000006038"/>
    </source>
</evidence>
<evidence type="ECO:0000313" key="1">
    <source>
        <dbReference type="EnsemblPlants" id="OB02G26060.1"/>
    </source>
</evidence>
<name>J3LD89_ORYBR</name>
<accession>J3LD89</accession>
<protein>
    <submittedName>
        <fullName evidence="1">Uncharacterized protein</fullName>
    </submittedName>
</protein>
<dbReference type="Gramene" id="OB02G26060.1">
    <property type="protein sequence ID" value="OB02G26060.1"/>
    <property type="gene ID" value="OB02G26060"/>
</dbReference>
<keyword evidence="2" id="KW-1185">Reference proteome</keyword>
<organism evidence="1">
    <name type="scientific">Oryza brachyantha</name>
    <name type="common">malo sina</name>
    <dbReference type="NCBI Taxonomy" id="4533"/>
    <lineage>
        <taxon>Eukaryota</taxon>
        <taxon>Viridiplantae</taxon>
        <taxon>Streptophyta</taxon>
        <taxon>Embryophyta</taxon>
        <taxon>Tracheophyta</taxon>
        <taxon>Spermatophyta</taxon>
        <taxon>Magnoliopsida</taxon>
        <taxon>Liliopsida</taxon>
        <taxon>Poales</taxon>
        <taxon>Poaceae</taxon>
        <taxon>BOP clade</taxon>
        <taxon>Oryzoideae</taxon>
        <taxon>Oryzeae</taxon>
        <taxon>Oryzinae</taxon>
        <taxon>Oryza</taxon>
    </lineage>
</organism>
<dbReference type="HOGENOM" id="CLU_2403162_0_0_1"/>
<dbReference type="Proteomes" id="UP000006038">
    <property type="component" value="Unassembled WGS sequence"/>
</dbReference>
<sequence>MTKLGCFKHTTKDRLMHWRVRFGTKPDGMSDTEATVIHMHMHCILSCIFAVADLIAFTGCSIDCHSLSCLRARTKGSYGCLCPYILADVEERG</sequence>
<proteinExistence type="predicted"/>
<dbReference type="AlphaFoldDB" id="J3LD89"/>